<evidence type="ECO:0000256" key="6">
    <source>
        <dbReference type="ARBA" id="ARBA00023065"/>
    </source>
</evidence>
<protein>
    <recommendedName>
        <fullName evidence="12">Siderophore iron transporter 1</fullName>
    </recommendedName>
</protein>
<feature type="region of interest" description="Disordered" evidence="8">
    <location>
        <begin position="574"/>
        <end position="594"/>
    </location>
</feature>
<evidence type="ECO:0000256" key="4">
    <source>
        <dbReference type="ARBA" id="ARBA00022692"/>
    </source>
</evidence>
<sequence length="594" mass="64616">MTTLDEHRSPQLNDNENYSEPASTVERSISLDSRSPGVRRIEAISTSFTTVSMTLLFVGVFLVSYAYGLDGQTRGVYQTTATNSFEVHSLLSTLNVVKAVIAAAAQPPMSKAADVFGRFELVTFSAFFYVLGTVIEAAATNIETYAGGQVLWQLGLTGFQLLFEVLIADLTTVRNRVLFSYIPALPFLINAWVSGNVTSAILANSSWHWGVGMWCIIIPVTSIPIYIGLIMAKRKAKRDGKLEGLELKYDRSSARKGMIWFFWQLDVIGVILLTAMLALILIPLTIAGGISANWHKGDVIAMLVIGILCIPAFAVWELKFARHPCVPFHLLNNRTILAGLMIAMMLNMCWYLQGDYLYTVLSVSFDESVISATRITSLYSFASVITGIIGGVFIRYIRRIKWVAVTGTLIFISALGMMIKYRSASDNGHAGVIGAQILLGIGGGLFPYPVQALVQASTKHEHVAMITALYLTTYQIGSAIGNSISGAIWTNTLPAQLAQNLAPLNASLADIAYATPFTFIAEYPMGTPERTAVIDAYNYSQKLLTITGTCLAIPVIIAALMLGNPRLGDTQALPDAETSSGNHFDEQLTDVETK</sequence>
<keyword evidence="7 9" id="KW-0472">Membrane</keyword>
<organism evidence="10 11">
    <name type="scientific">Mortierella isabellina</name>
    <name type="common">Filamentous fungus</name>
    <name type="synonym">Umbelopsis isabellina</name>
    <dbReference type="NCBI Taxonomy" id="91625"/>
    <lineage>
        <taxon>Eukaryota</taxon>
        <taxon>Fungi</taxon>
        <taxon>Fungi incertae sedis</taxon>
        <taxon>Mucoromycota</taxon>
        <taxon>Mucoromycotina</taxon>
        <taxon>Umbelopsidomycetes</taxon>
        <taxon>Umbelopsidales</taxon>
        <taxon>Umbelopsidaceae</taxon>
        <taxon>Umbelopsis</taxon>
    </lineage>
</organism>
<feature type="compositionally biased region" description="Basic and acidic residues" evidence="8">
    <location>
        <begin position="583"/>
        <end position="594"/>
    </location>
</feature>
<feature type="transmembrane region" description="Helical" evidence="9">
    <location>
        <begin position="336"/>
        <end position="353"/>
    </location>
</feature>
<evidence type="ECO:0008006" key="12">
    <source>
        <dbReference type="Google" id="ProtNLM"/>
    </source>
</evidence>
<feature type="transmembrane region" description="Helical" evidence="9">
    <location>
        <begin position="177"/>
        <end position="195"/>
    </location>
</feature>
<comment type="similarity">
    <text evidence="2">Belongs to the major facilitator superfamily.</text>
</comment>
<evidence type="ECO:0000256" key="1">
    <source>
        <dbReference type="ARBA" id="ARBA00004127"/>
    </source>
</evidence>
<dbReference type="Proteomes" id="UP000654370">
    <property type="component" value="Unassembled WGS sequence"/>
</dbReference>
<feature type="transmembrane region" description="Helical" evidence="9">
    <location>
        <begin position="299"/>
        <end position="316"/>
    </location>
</feature>
<keyword evidence="5 9" id="KW-1133">Transmembrane helix</keyword>
<comment type="subcellular location">
    <subcellularLocation>
        <location evidence="1">Endomembrane system</location>
        <topology evidence="1">Multi-pass membrane protein</topology>
    </subcellularLocation>
</comment>
<reference evidence="10" key="1">
    <citation type="submission" date="2020-12" db="EMBL/GenBank/DDBJ databases">
        <title>Metabolic potential, ecology and presence of endohyphal bacteria is reflected in genomic diversity of Mucoromycotina.</title>
        <authorList>
            <person name="Muszewska A."/>
            <person name="Okrasinska A."/>
            <person name="Steczkiewicz K."/>
            <person name="Drgas O."/>
            <person name="Orlowska M."/>
            <person name="Perlinska-Lenart U."/>
            <person name="Aleksandrzak-Piekarczyk T."/>
            <person name="Szatraj K."/>
            <person name="Zielenkiewicz U."/>
            <person name="Pilsyk S."/>
            <person name="Malc E."/>
            <person name="Mieczkowski P."/>
            <person name="Kruszewska J.S."/>
            <person name="Biernat P."/>
            <person name="Pawlowska J."/>
        </authorList>
    </citation>
    <scope>NUCLEOTIDE SEQUENCE</scope>
    <source>
        <strain evidence="10">WA0000067209</strain>
    </source>
</reference>
<feature type="transmembrane region" description="Helical" evidence="9">
    <location>
        <begin position="431"/>
        <end position="450"/>
    </location>
</feature>
<accession>A0A8H7Q3Z4</accession>
<dbReference type="SUPFAM" id="SSF103473">
    <property type="entry name" value="MFS general substrate transporter"/>
    <property type="match status" value="1"/>
</dbReference>
<dbReference type="OrthoDB" id="4078873at2759"/>
<dbReference type="EMBL" id="JAEPQZ010000001">
    <property type="protein sequence ID" value="KAG2185697.1"/>
    <property type="molecule type" value="Genomic_DNA"/>
</dbReference>
<gene>
    <name evidence="10" type="ORF">INT43_002132</name>
</gene>
<feature type="transmembrane region" description="Helical" evidence="9">
    <location>
        <begin position="117"/>
        <end position="138"/>
    </location>
</feature>
<evidence type="ECO:0000256" key="2">
    <source>
        <dbReference type="ARBA" id="ARBA00008335"/>
    </source>
</evidence>
<keyword evidence="3" id="KW-0813">Transport</keyword>
<feature type="region of interest" description="Disordered" evidence="8">
    <location>
        <begin position="1"/>
        <end position="31"/>
    </location>
</feature>
<evidence type="ECO:0000256" key="8">
    <source>
        <dbReference type="SAM" id="MobiDB-lite"/>
    </source>
</evidence>
<feature type="transmembrane region" description="Helical" evidence="9">
    <location>
        <begin position="543"/>
        <end position="563"/>
    </location>
</feature>
<keyword evidence="11" id="KW-1185">Reference proteome</keyword>
<evidence type="ECO:0000256" key="7">
    <source>
        <dbReference type="ARBA" id="ARBA00023136"/>
    </source>
</evidence>
<feature type="transmembrane region" description="Helical" evidence="9">
    <location>
        <begin position="261"/>
        <end position="287"/>
    </location>
</feature>
<name>A0A8H7Q3Z4_MORIS</name>
<feature type="transmembrane region" description="Helical" evidence="9">
    <location>
        <begin position="373"/>
        <end position="393"/>
    </location>
</feature>
<evidence type="ECO:0000256" key="5">
    <source>
        <dbReference type="ARBA" id="ARBA00022989"/>
    </source>
</evidence>
<evidence type="ECO:0000256" key="3">
    <source>
        <dbReference type="ARBA" id="ARBA00022448"/>
    </source>
</evidence>
<evidence type="ECO:0000256" key="9">
    <source>
        <dbReference type="SAM" id="Phobius"/>
    </source>
</evidence>
<dbReference type="InterPro" id="IPR011701">
    <property type="entry name" value="MFS"/>
</dbReference>
<evidence type="ECO:0000313" key="10">
    <source>
        <dbReference type="EMBL" id="KAG2185697.1"/>
    </source>
</evidence>
<dbReference type="Pfam" id="PF07690">
    <property type="entry name" value="MFS_1"/>
    <property type="match status" value="1"/>
</dbReference>
<comment type="caution">
    <text evidence="10">The sequence shown here is derived from an EMBL/GenBank/DDBJ whole genome shotgun (WGS) entry which is preliminary data.</text>
</comment>
<dbReference type="PANTHER" id="PTHR23501:SF92">
    <property type="entry name" value="GLUTATHIONE EXCHANGER 1-RELATED"/>
    <property type="match status" value="1"/>
</dbReference>
<keyword evidence="6" id="KW-0406">Ion transport</keyword>
<dbReference type="AlphaFoldDB" id="A0A8H7Q3Z4"/>
<feature type="transmembrane region" description="Helical" evidence="9">
    <location>
        <begin position="400"/>
        <end position="419"/>
    </location>
</feature>
<keyword evidence="4 9" id="KW-0812">Transmembrane</keyword>
<feature type="transmembrane region" description="Helical" evidence="9">
    <location>
        <begin position="150"/>
        <end position="170"/>
    </location>
</feature>
<feature type="transmembrane region" description="Helical" evidence="9">
    <location>
        <begin position="207"/>
        <end position="232"/>
    </location>
</feature>
<dbReference type="GO" id="GO:0006811">
    <property type="term" value="P:monoatomic ion transport"/>
    <property type="evidence" value="ECO:0007669"/>
    <property type="project" value="UniProtKB-KW"/>
</dbReference>
<dbReference type="GO" id="GO:0022857">
    <property type="term" value="F:transmembrane transporter activity"/>
    <property type="evidence" value="ECO:0007669"/>
    <property type="project" value="InterPro"/>
</dbReference>
<feature type="transmembrane region" description="Helical" evidence="9">
    <location>
        <begin position="43"/>
        <end position="67"/>
    </location>
</feature>
<dbReference type="InterPro" id="IPR036259">
    <property type="entry name" value="MFS_trans_sf"/>
</dbReference>
<proteinExistence type="inferred from homology"/>
<evidence type="ECO:0000313" key="11">
    <source>
        <dbReference type="Proteomes" id="UP000654370"/>
    </source>
</evidence>
<dbReference type="FunFam" id="1.20.1250.20:FF:000197">
    <property type="entry name" value="Siderophore iron transporter 1"/>
    <property type="match status" value="1"/>
</dbReference>
<dbReference type="GO" id="GO:0005886">
    <property type="term" value="C:plasma membrane"/>
    <property type="evidence" value="ECO:0007669"/>
    <property type="project" value="TreeGrafter"/>
</dbReference>
<feature type="compositionally biased region" description="Polar residues" evidence="8">
    <location>
        <begin position="10"/>
        <end position="31"/>
    </location>
</feature>
<dbReference type="GO" id="GO:0012505">
    <property type="term" value="C:endomembrane system"/>
    <property type="evidence" value="ECO:0007669"/>
    <property type="project" value="UniProtKB-SubCell"/>
</dbReference>
<dbReference type="Gene3D" id="1.20.1250.20">
    <property type="entry name" value="MFS general substrate transporter like domains"/>
    <property type="match status" value="2"/>
</dbReference>
<dbReference type="PANTHER" id="PTHR23501">
    <property type="entry name" value="MAJOR FACILITATOR SUPERFAMILY"/>
    <property type="match status" value="1"/>
</dbReference>